<sequence>MHQHHAHPSHHLPAYSLHSTAIIHRPDPNMRMLERYYETGEGNYDIQTHNIKKRMDRRKKMMLPIQEESTERMEITVDYPDMANPPQIVYVERGGVESGSEDEDVRKGERSHQRMRMQREEAGWGRERREGGFKNEKAADVSGDILNQVERYVARLDEKTGTYHLGLQCFFFDSGQPCISNRIPYQTGSMNDQRLAQLLKDNYKQMGRAYRSWPRRLFAPSKLTFVKFVKFEWGKIDAEVGKEWTATSKKNIIPSRNKKSMAWFEWKLKNSERTDDRWTKKLDRMVTQNAIVKIQLLETLDKTFIYLWLSLMIAVSLIFTIVYGVIRNDFSTAFSGASWLVTSSALLAAVLAAGQWFGGLEQELEDSELKDENDNDGLTEDLLQQLTQQMQKVVENTRPERGGKGERTSVA</sequence>
<organism evidence="3 4">
    <name type="scientific">Lepidopterella palustris CBS 459.81</name>
    <dbReference type="NCBI Taxonomy" id="1314670"/>
    <lineage>
        <taxon>Eukaryota</taxon>
        <taxon>Fungi</taxon>
        <taxon>Dikarya</taxon>
        <taxon>Ascomycota</taxon>
        <taxon>Pezizomycotina</taxon>
        <taxon>Dothideomycetes</taxon>
        <taxon>Pleosporomycetidae</taxon>
        <taxon>Mytilinidiales</taxon>
        <taxon>Argynnaceae</taxon>
        <taxon>Lepidopterella</taxon>
    </lineage>
</organism>
<dbReference type="OrthoDB" id="10606808at2759"/>
<reference evidence="3 4" key="1">
    <citation type="journal article" date="2016" name="Nat. Commun.">
        <title>Ectomycorrhizal ecology is imprinted in the genome of the dominant symbiotic fungus Cenococcum geophilum.</title>
        <authorList>
            <consortium name="DOE Joint Genome Institute"/>
            <person name="Peter M."/>
            <person name="Kohler A."/>
            <person name="Ohm R.A."/>
            <person name="Kuo A."/>
            <person name="Krutzmann J."/>
            <person name="Morin E."/>
            <person name="Arend M."/>
            <person name="Barry K.W."/>
            <person name="Binder M."/>
            <person name="Choi C."/>
            <person name="Clum A."/>
            <person name="Copeland A."/>
            <person name="Grisel N."/>
            <person name="Haridas S."/>
            <person name="Kipfer T."/>
            <person name="LaButti K."/>
            <person name="Lindquist E."/>
            <person name="Lipzen A."/>
            <person name="Maire R."/>
            <person name="Meier B."/>
            <person name="Mihaltcheva S."/>
            <person name="Molinier V."/>
            <person name="Murat C."/>
            <person name="Poggeler S."/>
            <person name="Quandt C.A."/>
            <person name="Sperisen C."/>
            <person name="Tritt A."/>
            <person name="Tisserant E."/>
            <person name="Crous P.W."/>
            <person name="Henrissat B."/>
            <person name="Nehls U."/>
            <person name="Egli S."/>
            <person name="Spatafora J.W."/>
            <person name="Grigoriev I.V."/>
            <person name="Martin F.M."/>
        </authorList>
    </citation>
    <scope>NUCLEOTIDE SEQUENCE [LARGE SCALE GENOMIC DNA]</scope>
    <source>
        <strain evidence="3 4">CBS 459.81</strain>
    </source>
</reference>
<feature type="region of interest" description="Disordered" evidence="1">
    <location>
        <begin position="96"/>
        <end position="129"/>
    </location>
</feature>
<name>A0A8E2JF90_9PEZI</name>
<evidence type="ECO:0000313" key="4">
    <source>
        <dbReference type="Proteomes" id="UP000250266"/>
    </source>
</evidence>
<keyword evidence="4" id="KW-1185">Reference proteome</keyword>
<evidence type="ECO:0000256" key="2">
    <source>
        <dbReference type="SAM" id="Phobius"/>
    </source>
</evidence>
<feature type="transmembrane region" description="Helical" evidence="2">
    <location>
        <begin position="338"/>
        <end position="357"/>
    </location>
</feature>
<evidence type="ECO:0000313" key="3">
    <source>
        <dbReference type="EMBL" id="OCK80328.1"/>
    </source>
</evidence>
<dbReference type="AlphaFoldDB" id="A0A8E2JF90"/>
<dbReference type="EMBL" id="KV744965">
    <property type="protein sequence ID" value="OCK80328.1"/>
    <property type="molecule type" value="Genomic_DNA"/>
</dbReference>
<accession>A0A8E2JF90</accession>
<feature type="transmembrane region" description="Helical" evidence="2">
    <location>
        <begin position="305"/>
        <end position="326"/>
    </location>
</feature>
<protein>
    <submittedName>
        <fullName evidence="3">Uncharacterized protein</fullName>
    </submittedName>
</protein>
<gene>
    <name evidence="3" type="ORF">K432DRAFT_425852</name>
</gene>
<keyword evidence="2" id="KW-0472">Membrane</keyword>
<evidence type="ECO:0000256" key="1">
    <source>
        <dbReference type="SAM" id="MobiDB-lite"/>
    </source>
</evidence>
<keyword evidence="2" id="KW-0812">Transmembrane</keyword>
<proteinExistence type="predicted"/>
<keyword evidence="2" id="KW-1133">Transmembrane helix</keyword>
<feature type="compositionally biased region" description="Basic and acidic residues" evidence="1">
    <location>
        <begin position="104"/>
        <end position="129"/>
    </location>
</feature>
<dbReference type="Proteomes" id="UP000250266">
    <property type="component" value="Unassembled WGS sequence"/>
</dbReference>